<feature type="compositionally biased region" description="Basic and acidic residues" evidence="1">
    <location>
        <begin position="32"/>
        <end position="94"/>
    </location>
</feature>
<dbReference type="AlphaFoldDB" id="A0AAV7UHS3"/>
<proteinExistence type="predicted"/>
<protein>
    <submittedName>
        <fullName evidence="2">Uncharacterized protein</fullName>
    </submittedName>
</protein>
<gene>
    <name evidence="2" type="ORF">NDU88_004685</name>
</gene>
<dbReference type="Proteomes" id="UP001066276">
    <property type="component" value="Chromosome 3_1"/>
</dbReference>
<accession>A0AAV7UHS3</accession>
<evidence type="ECO:0000256" key="1">
    <source>
        <dbReference type="SAM" id="MobiDB-lite"/>
    </source>
</evidence>
<sequence length="165" mass="18780">MLRLARNCILPLEFVSWKLQNEATSPVPQGGEQRKDNDTRVDVTKRREDVARETRRHADSSPEREKDATTEEEEQDRKKQAGEEIQWKDGRELKTSLVKESYPETKGGGEEKQADADSSGRHGGVCCVPGGMWLTQVSDRLRGHLGPVLRRVRKKREMKGQKTRG</sequence>
<dbReference type="EMBL" id="JANPWB010000005">
    <property type="protein sequence ID" value="KAJ1187920.1"/>
    <property type="molecule type" value="Genomic_DNA"/>
</dbReference>
<evidence type="ECO:0000313" key="2">
    <source>
        <dbReference type="EMBL" id="KAJ1187920.1"/>
    </source>
</evidence>
<feature type="region of interest" description="Disordered" evidence="1">
    <location>
        <begin position="23"/>
        <end position="121"/>
    </location>
</feature>
<name>A0AAV7UHS3_PLEWA</name>
<reference evidence="2" key="1">
    <citation type="journal article" date="2022" name="bioRxiv">
        <title>Sequencing and chromosome-scale assembly of the giantPleurodeles waltlgenome.</title>
        <authorList>
            <person name="Brown T."/>
            <person name="Elewa A."/>
            <person name="Iarovenko S."/>
            <person name="Subramanian E."/>
            <person name="Araus A.J."/>
            <person name="Petzold A."/>
            <person name="Susuki M."/>
            <person name="Suzuki K.-i.T."/>
            <person name="Hayashi T."/>
            <person name="Toyoda A."/>
            <person name="Oliveira C."/>
            <person name="Osipova E."/>
            <person name="Leigh N.D."/>
            <person name="Simon A."/>
            <person name="Yun M.H."/>
        </authorList>
    </citation>
    <scope>NUCLEOTIDE SEQUENCE</scope>
    <source>
        <strain evidence="2">20211129_DDA</strain>
        <tissue evidence="2">Liver</tissue>
    </source>
</reference>
<organism evidence="2 3">
    <name type="scientific">Pleurodeles waltl</name>
    <name type="common">Iberian ribbed newt</name>
    <dbReference type="NCBI Taxonomy" id="8319"/>
    <lineage>
        <taxon>Eukaryota</taxon>
        <taxon>Metazoa</taxon>
        <taxon>Chordata</taxon>
        <taxon>Craniata</taxon>
        <taxon>Vertebrata</taxon>
        <taxon>Euteleostomi</taxon>
        <taxon>Amphibia</taxon>
        <taxon>Batrachia</taxon>
        <taxon>Caudata</taxon>
        <taxon>Salamandroidea</taxon>
        <taxon>Salamandridae</taxon>
        <taxon>Pleurodelinae</taxon>
        <taxon>Pleurodeles</taxon>
    </lineage>
</organism>
<comment type="caution">
    <text evidence="2">The sequence shown here is derived from an EMBL/GenBank/DDBJ whole genome shotgun (WGS) entry which is preliminary data.</text>
</comment>
<evidence type="ECO:0000313" key="3">
    <source>
        <dbReference type="Proteomes" id="UP001066276"/>
    </source>
</evidence>
<keyword evidence="3" id="KW-1185">Reference proteome</keyword>
<feature type="compositionally biased region" description="Basic and acidic residues" evidence="1">
    <location>
        <begin position="101"/>
        <end position="120"/>
    </location>
</feature>